<keyword evidence="1" id="KW-0472">Membrane</keyword>
<dbReference type="Pfam" id="PF07596">
    <property type="entry name" value="SBP_bac_10"/>
    <property type="match status" value="1"/>
</dbReference>
<dbReference type="InterPro" id="IPR045584">
    <property type="entry name" value="Pilin-like"/>
</dbReference>
<organism evidence="3 4">
    <name type="scientific">Rhodopirellula halodulae</name>
    <dbReference type="NCBI Taxonomy" id="2894198"/>
    <lineage>
        <taxon>Bacteria</taxon>
        <taxon>Pseudomonadati</taxon>
        <taxon>Planctomycetota</taxon>
        <taxon>Planctomycetia</taxon>
        <taxon>Pirellulales</taxon>
        <taxon>Pirellulaceae</taxon>
        <taxon>Rhodopirellula</taxon>
    </lineage>
</organism>
<dbReference type="PROSITE" id="PS00409">
    <property type="entry name" value="PROKAR_NTER_METHYL"/>
    <property type="match status" value="1"/>
</dbReference>
<dbReference type="NCBIfam" id="TIGR02532">
    <property type="entry name" value="IV_pilin_GFxxxE"/>
    <property type="match status" value="1"/>
</dbReference>
<sequence length="344" mass="37040">MRGALRKSQSGFTLVELLVVIAIIGVLVGLLLPAVQSARAAARRMSCSNNVKQVSLAAHNYHSTFKRFPGIGDSISNGWSVQAQLLPYAEQAGLYDVIDFGAGLGRAASTAGFNPPNDVAAATVVPFYNCPSDDVPAKKTVTYTRGRNSYSWEHAGLNYSMNVGTGTDENVDMGSATDGLFWVDSETRFRDILDGTSNTILVAETLMGPGSDLTEIPFHLGGKYIATGSGRDVSDMQTFRDTTWNTDPRTFIESHANWSGTRNTAWISGFGSGGGSINGWYTPNNALPDLSIRAYMAAGPRSQHEGGVMIGLADGSVRFITDSIELELYRGLWTVRGREITTEF</sequence>
<dbReference type="Pfam" id="PF07963">
    <property type="entry name" value="N_methyl"/>
    <property type="match status" value="1"/>
</dbReference>
<dbReference type="RefSeq" id="WP_230272698.1">
    <property type="nucleotide sequence ID" value="NZ_JAJKFW010000014.1"/>
</dbReference>
<keyword evidence="4" id="KW-1185">Reference proteome</keyword>
<keyword evidence="1" id="KW-0812">Transmembrane</keyword>
<dbReference type="NCBIfam" id="TIGR04294">
    <property type="entry name" value="pre_pil_HX9DG"/>
    <property type="match status" value="1"/>
</dbReference>
<dbReference type="InterPro" id="IPR012902">
    <property type="entry name" value="N_methyl_site"/>
</dbReference>
<accession>A0ABS8NHW5</accession>
<dbReference type="InterPro" id="IPR011453">
    <property type="entry name" value="DUF1559"/>
</dbReference>
<comment type="caution">
    <text evidence="3">The sequence shown here is derived from an EMBL/GenBank/DDBJ whole genome shotgun (WGS) entry which is preliminary data.</text>
</comment>
<reference evidence="3" key="1">
    <citation type="submission" date="2021-11" db="EMBL/GenBank/DDBJ databases">
        <title>Genome sequence.</title>
        <authorList>
            <person name="Sun Q."/>
        </authorList>
    </citation>
    <scope>NUCLEOTIDE SEQUENCE</scope>
    <source>
        <strain evidence="3">JC740</strain>
    </source>
</reference>
<evidence type="ECO:0000313" key="3">
    <source>
        <dbReference type="EMBL" id="MCC9642071.1"/>
    </source>
</evidence>
<feature type="transmembrane region" description="Helical" evidence="1">
    <location>
        <begin position="12"/>
        <end position="35"/>
    </location>
</feature>
<dbReference type="SUPFAM" id="SSF54523">
    <property type="entry name" value="Pili subunits"/>
    <property type="match status" value="1"/>
</dbReference>
<dbReference type="EMBL" id="JAJKFW010000014">
    <property type="protein sequence ID" value="MCC9642071.1"/>
    <property type="molecule type" value="Genomic_DNA"/>
</dbReference>
<evidence type="ECO:0000259" key="2">
    <source>
        <dbReference type="Pfam" id="PF07596"/>
    </source>
</evidence>
<proteinExistence type="predicted"/>
<name>A0ABS8NHW5_9BACT</name>
<keyword evidence="1" id="KW-1133">Transmembrane helix</keyword>
<feature type="domain" description="DUF1559" evidence="2">
    <location>
        <begin position="36"/>
        <end position="327"/>
    </location>
</feature>
<dbReference type="InterPro" id="IPR027558">
    <property type="entry name" value="Pre_pil_HX9DG_C"/>
</dbReference>
<gene>
    <name evidence="3" type="ORF">LOC71_07275</name>
</gene>
<evidence type="ECO:0000313" key="4">
    <source>
        <dbReference type="Proteomes" id="UP001430306"/>
    </source>
</evidence>
<evidence type="ECO:0000256" key="1">
    <source>
        <dbReference type="SAM" id="Phobius"/>
    </source>
</evidence>
<protein>
    <submittedName>
        <fullName evidence="3">DUF1559 domain-containing protein</fullName>
    </submittedName>
</protein>
<dbReference type="Proteomes" id="UP001430306">
    <property type="component" value="Unassembled WGS sequence"/>
</dbReference>
<dbReference type="PANTHER" id="PTHR30093:SF2">
    <property type="entry name" value="TYPE II SECRETION SYSTEM PROTEIN H"/>
    <property type="match status" value="1"/>
</dbReference>
<dbReference type="PANTHER" id="PTHR30093">
    <property type="entry name" value="GENERAL SECRETION PATHWAY PROTEIN G"/>
    <property type="match status" value="1"/>
</dbReference>
<dbReference type="Gene3D" id="3.30.700.10">
    <property type="entry name" value="Glycoprotein, Type 4 Pilin"/>
    <property type="match status" value="1"/>
</dbReference>